<dbReference type="EMBL" id="PGTO01000003">
    <property type="protein sequence ID" value="RAU22849.1"/>
    <property type="molecule type" value="Genomic_DNA"/>
</dbReference>
<comment type="caution">
    <text evidence="3">The sequence shown here is derived from an EMBL/GenBank/DDBJ whole genome shotgun (WGS) entry which is preliminary data.</text>
</comment>
<evidence type="ECO:0000313" key="3">
    <source>
        <dbReference type="EMBL" id="RAU22849.1"/>
    </source>
</evidence>
<accession>A0A364P0H0</accession>
<evidence type="ECO:0000256" key="1">
    <source>
        <dbReference type="ARBA" id="ARBA00023125"/>
    </source>
</evidence>
<dbReference type="InterPro" id="IPR010998">
    <property type="entry name" value="Integrase_recombinase_N"/>
</dbReference>
<dbReference type="AlphaFoldDB" id="A0A364P0H0"/>
<name>A0A364P0H0_9PROT</name>
<evidence type="ECO:0000256" key="2">
    <source>
        <dbReference type="SAM" id="MobiDB-lite"/>
    </source>
</evidence>
<keyword evidence="4" id="KW-1185">Reference proteome</keyword>
<protein>
    <submittedName>
        <fullName evidence="3">Uncharacterized protein</fullName>
    </submittedName>
</protein>
<dbReference type="Proteomes" id="UP000251075">
    <property type="component" value="Unassembled WGS sequence"/>
</dbReference>
<feature type="region of interest" description="Disordered" evidence="2">
    <location>
        <begin position="206"/>
        <end position="257"/>
    </location>
</feature>
<sequence length="257" mass="29339">MGRPSKQDYRYHDDGAVALHRRPNSAMWYARCKLDDGTALNPFSTGTEDEAEAVKAARKRIMFAQVDKERGLDPGGKTFAFIAEQWLKMMRTEVEKKISTKAKVDAYEAITRRYHIPYFNKTKITEITPKSLAAYEVWRAEYWTSGPGAVAEFETIIRQDGKTYLRRPKRVARGKMDAEDTVLRQIFKFAVKEEYLPVARMPTIGGKKQVGNGTQSTRRPAFTKEQAGKCRTTTPTPSIPSPPRWTKPPWRGWKTTA</sequence>
<dbReference type="InterPro" id="IPR011010">
    <property type="entry name" value="DNA_brk_join_enz"/>
</dbReference>
<feature type="compositionally biased region" description="Pro residues" evidence="2">
    <location>
        <begin position="237"/>
        <end position="246"/>
    </location>
</feature>
<organism evidence="3 4">
    <name type="scientific">Paramagnetospirillum kuznetsovii</name>
    <dbReference type="NCBI Taxonomy" id="2053833"/>
    <lineage>
        <taxon>Bacteria</taxon>
        <taxon>Pseudomonadati</taxon>
        <taxon>Pseudomonadota</taxon>
        <taxon>Alphaproteobacteria</taxon>
        <taxon>Rhodospirillales</taxon>
        <taxon>Magnetospirillaceae</taxon>
        <taxon>Paramagnetospirillum</taxon>
    </lineage>
</organism>
<proteinExistence type="predicted"/>
<evidence type="ECO:0000313" key="4">
    <source>
        <dbReference type="Proteomes" id="UP000251075"/>
    </source>
</evidence>
<dbReference type="GO" id="GO:0003677">
    <property type="term" value="F:DNA binding"/>
    <property type="evidence" value="ECO:0007669"/>
    <property type="project" value="UniProtKB-KW"/>
</dbReference>
<gene>
    <name evidence="3" type="ORF">CU669_05540</name>
</gene>
<keyword evidence="1" id="KW-0238">DNA-binding</keyword>
<reference evidence="3 4" key="1">
    <citation type="submission" date="2017-11" db="EMBL/GenBank/DDBJ databases">
        <title>Draft genome sequence of magnetotactic bacterium Magnetospirillum kuznetsovii LBB-42.</title>
        <authorList>
            <person name="Grouzdev D.S."/>
            <person name="Rysina M.S."/>
            <person name="Baslerov R.V."/>
            <person name="Koziaeva V."/>
        </authorList>
    </citation>
    <scope>NUCLEOTIDE SEQUENCE [LARGE SCALE GENOMIC DNA]</scope>
    <source>
        <strain evidence="3 4">LBB-42</strain>
    </source>
</reference>
<dbReference type="SUPFAM" id="SSF56349">
    <property type="entry name" value="DNA breaking-rejoining enzymes"/>
    <property type="match status" value="1"/>
</dbReference>
<dbReference type="Gene3D" id="1.10.150.130">
    <property type="match status" value="1"/>
</dbReference>
<dbReference type="OrthoDB" id="102994at2"/>
<dbReference type="RefSeq" id="WP_112142832.1">
    <property type="nucleotide sequence ID" value="NZ_PGTO01000003.1"/>
</dbReference>